<comment type="caution">
    <text evidence="2">The sequence shown here is derived from an EMBL/GenBank/DDBJ whole genome shotgun (WGS) entry which is preliminary data.</text>
</comment>
<dbReference type="RefSeq" id="WP_183759459.1">
    <property type="nucleotide sequence ID" value="NZ_BMHZ01000002.1"/>
</dbReference>
<organism evidence="2 3">
    <name type="scientific">Pedobacter zeae</name>
    <dbReference type="NCBI Taxonomy" id="1737356"/>
    <lineage>
        <taxon>Bacteria</taxon>
        <taxon>Pseudomonadati</taxon>
        <taxon>Bacteroidota</taxon>
        <taxon>Sphingobacteriia</taxon>
        <taxon>Sphingobacteriales</taxon>
        <taxon>Sphingobacteriaceae</taxon>
        <taxon>Pedobacter</taxon>
    </lineage>
</organism>
<dbReference type="AlphaFoldDB" id="A0A7W6K6P7"/>
<dbReference type="EMBL" id="BMHZ01000002">
    <property type="protein sequence ID" value="GGG99890.1"/>
    <property type="molecule type" value="Genomic_DNA"/>
</dbReference>
<protein>
    <submittedName>
        <fullName evidence="2">Uncharacterized protein</fullName>
    </submittedName>
</protein>
<evidence type="ECO:0000313" key="3">
    <source>
        <dbReference type="Proteomes" id="UP000532273"/>
    </source>
</evidence>
<gene>
    <name evidence="1" type="ORF">GCM10007422_12950</name>
    <name evidence="2" type="ORF">GGQ60_000125</name>
</gene>
<evidence type="ECO:0000313" key="4">
    <source>
        <dbReference type="Proteomes" id="UP000642938"/>
    </source>
</evidence>
<evidence type="ECO:0000313" key="1">
    <source>
        <dbReference type="EMBL" id="GGG99890.1"/>
    </source>
</evidence>
<keyword evidence="4" id="KW-1185">Reference proteome</keyword>
<reference evidence="1" key="1">
    <citation type="journal article" date="2014" name="Int. J. Syst. Evol. Microbiol.">
        <title>Complete genome of a new Firmicutes species belonging to the dominant human colonic microbiota ('Ruminococcus bicirculans') reveals two chromosomes and a selective capacity to utilize plant glucans.</title>
        <authorList>
            <consortium name="NISC Comparative Sequencing Program"/>
            <person name="Wegmann U."/>
            <person name="Louis P."/>
            <person name="Goesmann A."/>
            <person name="Henrissat B."/>
            <person name="Duncan S.H."/>
            <person name="Flint H.J."/>
        </authorList>
    </citation>
    <scope>NUCLEOTIDE SEQUENCE</scope>
    <source>
        <strain evidence="1">CGMCC 1.15287</strain>
    </source>
</reference>
<evidence type="ECO:0000313" key="2">
    <source>
        <dbReference type="EMBL" id="MBB4106165.1"/>
    </source>
</evidence>
<dbReference type="Proteomes" id="UP000642938">
    <property type="component" value="Unassembled WGS sequence"/>
</dbReference>
<reference evidence="2 3" key="3">
    <citation type="submission" date="2020-08" db="EMBL/GenBank/DDBJ databases">
        <title>Genomic Encyclopedia of Type Strains, Phase IV (KMG-IV): sequencing the most valuable type-strain genomes for metagenomic binning, comparative biology and taxonomic classification.</title>
        <authorList>
            <person name="Goeker M."/>
        </authorList>
    </citation>
    <scope>NUCLEOTIDE SEQUENCE [LARGE SCALE GENOMIC DNA]</scope>
    <source>
        <strain evidence="2 3">DSM 100774</strain>
    </source>
</reference>
<dbReference type="EMBL" id="JACIEF010000001">
    <property type="protein sequence ID" value="MBB4106165.1"/>
    <property type="molecule type" value="Genomic_DNA"/>
</dbReference>
<sequence length="154" mass="17700">MTLHKGKVGLLHEELTKLSDQVNILYEVDGLTHVSYQILNTFAADDWSTLNFELPKWNNKELEVLAYTMYSGDLHGETIDDNFTLGHIFTLADDSLATAILDQWLIFFFEENKVESIPLLELILVRLDSLKTSGYIGNSKYLYWVQVINTIKLK</sequence>
<reference evidence="4" key="2">
    <citation type="journal article" date="2019" name="Int. J. Syst. Evol. Microbiol.">
        <title>The Global Catalogue of Microorganisms (GCM) 10K type strain sequencing project: providing services to taxonomists for standard genome sequencing and annotation.</title>
        <authorList>
            <consortium name="The Broad Institute Genomics Platform"/>
            <consortium name="The Broad Institute Genome Sequencing Center for Infectious Disease"/>
            <person name="Wu L."/>
            <person name="Ma J."/>
        </authorList>
    </citation>
    <scope>NUCLEOTIDE SEQUENCE [LARGE SCALE GENOMIC DNA]</scope>
    <source>
        <strain evidence="4">CGMCC 1.15287</strain>
    </source>
</reference>
<proteinExistence type="predicted"/>
<accession>A0A7W6K6P7</accession>
<name>A0A7W6K6P7_9SPHI</name>
<dbReference type="Proteomes" id="UP000532273">
    <property type="component" value="Unassembled WGS sequence"/>
</dbReference>
<reference evidence="1" key="4">
    <citation type="submission" date="2024-05" db="EMBL/GenBank/DDBJ databases">
        <authorList>
            <person name="Sun Q."/>
            <person name="Zhou Y."/>
        </authorList>
    </citation>
    <scope>NUCLEOTIDE SEQUENCE</scope>
    <source>
        <strain evidence="1">CGMCC 1.15287</strain>
    </source>
</reference>